<dbReference type="InterPro" id="IPR044492">
    <property type="entry name" value="P_typ_ATPase_HD_dom"/>
</dbReference>
<dbReference type="InterPro" id="IPR018303">
    <property type="entry name" value="ATPase_P-typ_P_site"/>
</dbReference>
<name>A0A9K3LPS5_9STRA</name>
<evidence type="ECO:0000256" key="4">
    <source>
        <dbReference type="ARBA" id="ARBA00022741"/>
    </source>
</evidence>
<dbReference type="EMBL" id="JAGRRH010000007">
    <property type="protein sequence ID" value="KAG7366263.1"/>
    <property type="molecule type" value="Genomic_DNA"/>
</dbReference>
<gene>
    <name evidence="13" type="ORF">IV203_028933</name>
</gene>
<keyword evidence="9 11" id="KW-0472">Membrane</keyword>
<evidence type="ECO:0000256" key="5">
    <source>
        <dbReference type="ARBA" id="ARBA00022840"/>
    </source>
</evidence>
<dbReference type="PANTHER" id="PTHR45630">
    <property type="entry name" value="CATION-TRANSPORTING ATPASE-RELATED"/>
    <property type="match status" value="1"/>
</dbReference>
<proteinExistence type="predicted"/>
<dbReference type="SFLD" id="SFLDF00027">
    <property type="entry name" value="p-type_atpase"/>
    <property type="match status" value="1"/>
</dbReference>
<sequence>MSSPPATSGRSQQNPNYASIASTRKQIDVDVQPYGEDPAAASIPHKQKDLMVEHSKSIRNKRHCDFDSFHDHQCGTGTSVSPENFQFAPETKKTMNLRRRIERYPIHRKFFILLAVGMLINTFEFCVALPSRRNQKESSLSRNLQSGLAKKKLQKQLQQQKSKLRSQKGADGEKKLYVSSSKLSPTSLSDSISVESFLVPRKVSLRLLLRTVCGLLLLWSLLRCLQTSGGPYIRTVWQILYGNEDFTSKIPMDYFPSSADIHLANLIAASSKTFHIMLPSPGMPSAAPILGAVASAFAYIGLTYLLPYWSTRFRVFLDFHRTDSLSAPDSKSSPQERRQLAQSALVRVQEGEIASHKALTGDPNYLICPLYQSSSSTESTTSNISRSVSSSPSIRNNFEHPSSCYLEVRHSRIYCDPKTKCCIDGAPTLQQMPLAELRQFVQAGGLSKQQQKVALERYKPYNAVDLTLPKLSDVFFSRISSPLVVVEFLGKLMSVVEEGKGALFALMGSLAEHYWDAQQAIQSAEQMAQEVQTNLQDTSGYQVLVYQSDKDEWIPAVAGDLVPGDLFRLENFTSFDANGNFLTDELIVPVDALVLKGQCLTNEAVLTGESVPQVKVHFDFPEESNGHGEIEETLDVNAGRSSILFAGTTLLPNGISLHSGNSTGLLCLALRTGAYSSKSQLLKALKGNGSVGSVSNARVGKDAMRLIGAMSIFAAVSCASLFVRRDGKVTKVSPFRRVVQCTRIVLASIPSSLPLALAAVTRSCSRMLRNRSDVVCSEPGSLLTAAYVDTVVFDKTGTLTADSQSLYKLVKPCSTREGVTEEFQRCLLAGCHSLVNFLDPNTGKQFFVGDPLDDASLRFSGWKFNQTSDMFFLPTGSDQMTNNTDPVRMWQIRTFPFDPNRRLSTAVVLIERKDSSLELWKFTKGAPDTLKTYLDNKSEDSLSNFDLQRKELERKGYRTIAMGAEILTNSSLSDSLFPGGLSSSSSDLAFARSQGEGLRRDEVESVNSATEFLTNCGFACFDASLRMSSQRVVRELKEAGVTCIMLTGDSVDAALNVAVRARIVTAKKVAILELSENSRQAKVSWRVRDAEADGNKKENVKSLTAKSARKILSRYTKGKVSLLASGDAIDYILRNVRNDAHQMLIRNLGSVSVIARATPELKRKVIVSLKEGSGKTVMMCGDGVNDVAAIQVADVAAALLNGFGTERDINDSRDIDDERRKEILKAADIGNNRRRIAAETRKSDQNDALTRMRKRIEKSHNKIKEKVQRRQNASPSAERPQYTFDDMKEMLSATYQAYCDERERMKKLRKGGSDAARILAEERSAILSGNSTAHDQSNEETELTSKQNIKPGEVSLVSSFSCLHPSVDGVDAVLREGVATAAAAIATQQLIALHSLMSAFHLATLYRDGFRYSSKMWFAEVFLSMKVDSLRYGASCIPRPRLPSSVHCRPPQSIFETGSLVFTILQAMAHLLFMSWGVSYVRGLQGSTIKTQVERNVIKNVTPFGTKLEKFVNILSSSPLHKDNEDETKPFSFLRQSPFQPNYETNVVFMFSVLQNALSTLVTHQGKPFYQSVLENRPFCKILCFTIVFFTICVTDLMPQVTEFLDVKPFPSRQSKLVIVGLALGNAAACLFARWIGSQLLSEIPTYFEKETASDAKNNNDIAADLEEKLLREEAEINARGIRMCLAVLVYFFVYFLVDMMSSG</sequence>
<protein>
    <submittedName>
        <fullName evidence="13">HAD superfamily ATPase</fullName>
    </submittedName>
</protein>
<accession>A0A9K3LPS5</accession>
<dbReference type="GO" id="GO:0046872">
    <property type="term" value="F:metal ion binding"/>
    <property type="evidence" value="ECO:0007669"/>
    <property type="project" value="UniProtKB-KW"/>
</dbReference>
<feature type="compositionally biased region" description="Basic and acidic residues" evidence="10">
    <location>
        <begin position="1259"/>
        <end position="1268"/>
    </location>
</feature>
<keyword evidence="8 11" id="KW-1133">Transmembrane helix</keyword>
<feature type="domain" description="P-type ATPase A" evidence="12">
    <location>
        <begin position="585"/>
        <end position="651"/>
    </location>
</feature>
<feature type="transmembrane region" description="Helical" evidence="11">
    <location>
        <begin position="703"/>
        <end position="723"/>
    </location>
</feature>
<keyword evidence="3" id="KW-0479">Metal-binding</keyword>
<evidence type="ECO:0000256" key="9">
    <source>
        <dbReference type="ARBA" id="ARBA00023136"/>
    </source>
</evidence>
<dbReference type="PANTHER" id="PTHR45630:SF6">
    <property type="entry name" value="CATION-TRANSPORTING P-TYPE ATPASE N-TERMINAL DOMAIN-CONTAINING PROTEIN"/>
    <property type="match status" value="1"/>
</dbReference>
<feature type="transmembrane region" description="Helical" evidence="11">
    <location>
        <begin position="1681"/>
        <end position="1698"/>
    </location>
</feature>
<feature type="transmembrane region" description="Helical" evidence="11">
    <location>
        <begin position="110"/>
        <end position="130"/>
    </location>
</feature>
<evidence type="ECO:0000256" key="8">
    <source>
        <dbReference type="ARBA" id="ARBA00022989"/>
    </source>
</evidence>
<evidence type="ECO:0000256" key="1">
    <source>
        <dbReference type="ARBA" id="ARBA00004141"/>
    </source>
</evidence>
<dbReference type="Pfam" id="PF00122">
    <property type="entry name" value="E1-E2_ATPase"/>
    <property type="match status" value="1"/>
</dbReference>
<feature type="region of interest" description="Disordered" evidence="10">
    <location>
        <begin position="1"/>
        <end position="23"/>
    </location>
</feature>
<keyword evidence="5" id="KW-0067">ATP-binding</keyword>
<evidence type="ECO:0000256" key="11">
    <source>
        <dbReference type="SAM" id="Phobius"/>
    </source>
</evidence>
<dbReference type="InterPro" id="IPR006544">
    <property type="entry name" value="P-type_TPase_V"/>
</dbReference>
<dbReference type="SFLD" id="SFLDS00003">
    <property type="entry name" value="Haloacid_Dehalogenase"/>
    <property type="match status" value="1"/>
</dbReference>
<comment type="caution">
    <text evidence="13">The sequence shown here is derived from an EMBL/GenBank/DDBJ whole genome shotgun (WGS) entry which is preliminary data.</text>
</comment>
<comment type="subcellular location">
    <subcellularLocation>
        <location evidence="1">Membrane</location>
        <topology evidence="1">Multi-pass membrane protein</topology>
    </subcellularLocation>
</comment>
<feature type="transmembrane region" description="Helical" evidence="11">
    <location>
        <begin position="1579"/>
        <end position="1597"/>
    </location>
</feature>
<dbReference type="SFLD" id="SFLDG00002">
    <property type="entry name" value="C1.7:_P-type_atpase_like"/>
    <property type="match status" value="1"/>
</dbReference>
<feature type="transmembrane region" description="Helical" evidence="11">
    <location>
        <begin position="1460"/>
        <end position="1481"/>
    </location>
</feature>
<keyword evidence="6" id="KW-0460">Magnesium</keyword>
<dbReference type="PROSITE" id="PS00154">
    <property type="entry name" value="ATPASE_E1_E2"/>
    <property type="match status" value="1"/>
</dbReference>
<evidence type="ECO:0000256" key="6">
    <source>
        <dbReference type="ARBA" id="ARBA00022842"/>
    </source>
</evidence>
<dbReference type="GO" id="GO:0019829">
    <property type="term" value="F:ATPase-coupled monoatomic cation transmembrane transporter activity"/>
    <property type="evidence" value="ECO:0007669"/>
    <property type="project" value="TreeGrafter"/>
</dbReference>
<dbReference type="GO" id="GO:0005524">
    <property type="term" value="F:ATP binding"/>
    <property type="evidence" value="ECO:0007669"/>
    <property type="project" value="UniProtKB-KW"/>
</dbReference>
<reference evidence="13" key="1">
    <citation type="journal article" date="2021" name="Sci. Rep.">
        <title>Diploid genomic architecture of Nitzschia inconspicua, an elite biomass production diatom.</title>
        <authorList>
            <person name="Oliver A."/>
            <person name="Podell S."/>
            <person name="Pinowska A."/>
            <person name="Traller J.C."/>
            <person name="Smith S.R."/>
            <person name="McClure R."/>
            <person name="Beliaev A."/>
            <person name="Bohutskyi P."/>
            <person name="Hill E.A."/>
            <person name="Rabines A."/>
            <person name="Zheng H."/>
            <person name="Allen L.Z."/>
            <person name="Kuo A."/>
            <person name="Grigoriev I.V."/>
            <person name="Allen A.E."/>
            <person name="Hazlebeck D."/>
            <person name="Allen E.E."/>
        </authorList>
    </citation>
    <scope>NUCLEOTIDE SEQUENCE</scope>
    <source>
        <strain evidence="13">Hildebrandi</strain>
    </source>
</reference>
<evidence type="ECO:0000256" key="10">
    <source>
        <dbReference type="SAM" id="MobiDB-lite"/>
    </source>
</evidence>
<dbReference type="OrthoDB" id="48943at2759"/>
<evidence type="ECO:0000256" key="7">
    <source>
        <dbReference type="ARBA" id="ARBA00022967"/>
    </source>
</evidence>
<feature type="transmembrane region" description="Helical" evidence="11">
    <location>
        <begin position="1617"/>
        <end position="1636"/>
    </location>
</feature>
<keyword evidence="4" id="KW-0547">Nucleotide-binding</keyword>
<evidence type="ECO:0000313" key="13">
    <source>
        <dbReference type="EMBL" id="KAG7366263.1"/>
    </source>
</evidence>
<evidence type="ECO:0000256" key="3">
    <source>
        <dbReference type="ARBA" id="ARBA00022723"/>
    </source>
</evidence>
<feature type="transmembrane region" description="Helical" evidence="11">
    <location>
        <begin position="744"/>
        <end position="761"/>
    </location>
</feature>
<feature type="transmembrane region" description="Helical" evidence="11">
    <location>
        <begin position="286"/>
        <end position="309"/>
    </location>
</feature>
<evidence type="ECO:0000313" key="14">
    <source>
        <dbReference type="Proteomes" id="UP000693970"/>
    </source>
</evidence>
<dbReference type="GO" id="GO:0016020">
    <property type="term" value="C:membrane"/>
    <property type="evidence" value="ECO:0007669"/>
    <property type="project" value="UniProtKB-SubCell"/>
</dbReference>
<dbReference type="InterPro" id="IPR059000">
    <property type="entry name" value="ATPase_P-type_domA"/>
</dbReference>
<dbReference type="Proteomes" id="UP000693970">
    <property type="component" value="Unassembled WGS sequence"/>
</dbReference>
<reference evidence="13" key="2">
    <citation type="submission" date="2021-04" db="EMBL/GenBank/DDBJ databases">
        <authorList>
            <person name="Podell S."/>
        </authorList>
    </citation>
    <scope>NUCLEOTIDE SEQUENCE</scope>
    <source>
        <strain evidence="13">Hildebrandi</strain>
    </source>
</reference>
<keyword evidence="14" id="KW-1185">Reference proteome</keyword>
<evidence type="ECO:0000256" key="2">
    <source>
        <dbReference type="ARBA" id="ARBA00022692"/>
    </source>
</evidence>
<dbReference type="GO" id="GO:0140358">
    <property type="term" value="F:P-type transmembrane transporter activity"/>
    <property type="evidence" value="ECO:0007669"/>
    <property type="project" value="InterPro"/>
</dbReference>
<evidence type="ECO:0000259" key="12">
    <source>
        <dbReference type="Pfam" id="PF00122"/>
    </source>
</evidence>
<keyword evidence="7" id="KW-1278">Translocase</keyword>
<feature type="region of interest" description="Disordered" evidence="10">
    <location>
        <begin position="1259"/>
        <end position="1279"/>
    </location>
</feature>
<keyword evidence="2 11" id="KW-0812">Transmembrane</keyword>
<organism evidence="13 14">
    <name type="scientific">Nitzschia inconspicua</name>
    <dbReference type="NCBI Taxonomy" id="303405"/>
    <lineage>
        <taxon>Eukaryota</taxon>
        <taxon>Sar</taxon>
        <taxon>Stramenopiles</taxon>
        <taxon>Ochrophyta</taxon>
        <taxon>Bacillariophyta</taxon>
        <taxon>Bacillariophyceae</taxon>
        <taxon>Bacillariophycidae</taxon>
        <taxon>Bacillariales</taxon>
        <taxon>Bacillariaceae</taxon>
        <taxon>Nitzschia</taxon>
    </lineage>
</organism>